<keyword evidence="3" id="KW-1185">Reference proteome</keyword>
<gene>
    <name evidence="2" type="ORF">BaOVIS_017360</name>
</gene>
<name>A0A9W5TDA5_BABOV</name>
<proteinExistence type="predicted"/>
<dbReference type="Proteomes" id="UP001057455">
    <property type="component" value="Unassembled WGS sequence"/>
</dbReference>
<evidence type="ECO:0000313" key="2">
    <source>
        <dbReference type="EMBL" id="GFE54332.1"/>
    </source>
</evidence>
<evidence type="ECO:0000256" key="1">
    <source>
        <dbReference type="SAM" id="MobiDB-lite"/>
    </source>
</evidence>
<dbReference type="AlphaFoldDB" id="A0A9W5TDA5"/>
<dbReference type="EMBL" id="BLIY01000015">
    <property type="protein sequence ID" value="GFE54332.1"/>
    <property type="molecule type" value="Genomic_DNA"/>
</dbReference>
<feature type="region of interest" description="Disordered" evidence="1">
    <location>
        <begin position="64"/>
        <end position="105"/>
    </location>
</feature>
<sequence>MHHKKDEETIRDYTYDFAYWFAHKLMTEGLGSAPKDKDARKLWNANFKALKYHVLMSIPDEYKSGSKVKASKKDETEKAKKAEEVKKVEEVEKAEEVETVSENAQ</sequence>
<comment type="caution">
    <text evidence="2">The sequence shown here is derived from an EMBL/GenBank/DDBJ whole genome shotgun (WGS) entry which is preliminary data.</text>
</comment>
<organism evidence="2 3">
    <name type="scientific">Babesia ovis</name>
    <dbReference type="NCBI Taxonomy" id="5869"/>
    <lineage>
        <taxon>Eukaryota</taxon>
        <taxon>Sar</taxon>
        <taxon>Alveolata</taxon>
        <taxon>Apicomplexa</taxon>
        <taxon>Aconoidasida</taxon>
        <taxon>Piroplasmida</taxon>
        <taxon>Babesiidae</taxon>
        <taxon>Babesia</taxon>
    </lineage>
</organism>
<evidence type="ECO:0000313" key="3">
    <source>
        <dbReference type="Proteomes" id="UP001057455"/>
    </source>
</evidence>
<reference evidence="2" key="1">
    <citation type="submission" date="2019-12" db="EMBL/GenBank/DDBJ databases">
        <title>Genome sequence of Babesia ovis.</title>
        <authorList>
            <person name="Yamagishi J."/>
            <person name="Sevinc F."/>
            <person name="Xuan X."/>
        </authorList>
    </citation>
    <scope>NUCLEOTIDE SEQUENCE</scope>
    <source>
        <strain evidence="2">Selcuk</strain>
    </source>
</reference>
<accession>A0A9W5TDA5</accession>
<feature type="compositionally biased region" description="Basic and acidic residues" evidence="1">
    <location>
        <begin position="71"/>
        <end position="96"/>
    </location>
</feature>
<protein>
    <submittedName>
        <fullName evidence="2">Uncharacterized protein</fullName>
    </submittedName>
</protein>